<gene>
    <name evidence="2" type="ORF">Q31b_40490</name>
</gene>
<sequence length="173" mass="18415">MLCPFVSSVPSSPLTTLEMIVTKAGLVPWPKLMQNLRATRETELLAHYPAKDVTSWLGNSPKVANDHYAMTMQASFDRAVVEGAEIAGVTGGVLSKVPPKVPQTLQDSTPLSQDTKKADAENPVNNWDCLASAVAVLPLSYPARTLTIAWNTGKYANRSIGGPTGGPIGARDQ</sequence>
<dbReference type="RefSeq" id="WP_197171847.1">
    <property type="nucleotide sequence ID" value="NZ_SJPY01000006.1"/>
</dbReference>
<evidence type="ECO:0000256" key="1">
    <source>
        <dbReference type="SAM" id="MobiDB-lite"/>
    </source>
</evidence>
<feature type="region of interest" description="Disordered" evidence="1">
    <location>
        <begin position="98"/>
        <end position="121"/>
    </location>
</feature>
<feature type="compositionally biased region" description="Polar residues" evidence="1">
    <location>
        <begin position="103"/>
        <end position="113"/>
    </location>
</feature>
<evidence type="ECO:0000313" key="2">
    <source>
        <dbReference type="EMBL" id="TWU38971.1"/>
    </source>
</evidence>
<name>A0A5C6DU46_9BACT</name>
<organism evidence="2 3">
    <name type="scientific">Novipirellula aureliae</name>
    <dbReference type="NCBI Taxonomy" id="2527966"/>
    <lineage>
        <taxon>Bacteria</taxon>
        <taxon>Pseudomonadati</taxon>
        <taxon>Planctomycetota</taxon>
        <taxon>Planctomycetia</taxon>
        <taxon>Pirellulales</taxon>
        <taxon>Pirellulaceae</taxon>
        <taxon>Novipirellula</taxon>
    </lineage>
</organism>
<accession>A0A5C6DU46</accession>
<protein>
    <submittedName>
        <fullName evidence="2">Uncharacterized protein</fullName>
    </submittedName>
</protein>
<proteinExistence type="predicted"/>
<dbReference type="Proteomes" id="UP000315471">
    <property type="component" value="Unassembled WGS sequence"/>
</dbReference>
<dbReference type="AlphaFoldDB" id="A0A5C6DU46"/>
<keyword evidence="3" id="KW-1185">Reference proteome</keyword>
<comment type="caution">
    <text evidence="2">The sequence shown here is derived from an EMBL/GenBank/DDBJ whole genome shotgun (WGS) entry which is preliminary data.</text>
</comment>
<evidence type="ECO:0000313" key="3">
    <source>
        <dbReference type="Proteomes" id="UP000315471"/>
    </source>
</evidence>
<reference evidence="2 3" key="1">
    <citation type="submission" date="2019-02" db="EMBL/GenBank/DDBJ databases">
        <title>Deep-cultivation of Planctomycetes and their phenomic and genomic characterization uncovers novel biology.</title>
        <authorList>
            <person name="Wiegand S."/>
            <person name="Jogler M."/>
            <person name="Boedeker C."/>
            <person name="Pinto D."/>
            <person name="Vollmers J."/>
            <person name="Rivas-Marin E."/>
            <person name="Kohn T."/>
            <person name="Peeters S.H."/>
            <person name="Heuer A."/>
            <person name="Rast P."/>
            <person name="Oberbeckmann S."/>
            <person name="Bunk B."/>
            <person name="Jeske O."/>
            <person name="Meyerdierks A."/>
            <person name="Storesund J.E."/>
            <person name="Kallscheuer N."/>
            <person name="Luecker S."/>
            <person name="Lage O.M."/>
            <person name="Pohl T."/>
            <person name="Merkel B.J."/>
            <person name="Hornburger P."/>
            <person name="Mueller R.-W."/>
            <person name="Bruemmer F."/>
            <person name="Labrenz M."/>
            <person name="Spormann A.M."/>
            <person name="Op Den Camp H."/>
            <person name="Overmann J."/>
            <person name="Amann R."/>
            <person name="Jetten M.S.M."/>
            <person name="Mascher T."/>
            <person name="Medema M.H."/>
            <person name="Devos D.P."/>
            <person name="Kaster A.-K."/>
            <person name="Ovreas L."/>
            <person name="Rohde M."/>
            <person name="Galperin M.Y."/>
            <person name="Jogler C."/>
        </authorList>
    </citation>
    <scope>NUCLEOTIDE SEQUENCE [LARGE SCALE GENOMIC DNA]</scope>
    <source>
        <strain evidence="2 3">Q31b</strain>
    </source>
</reference>
<dbReference type="EMBL" id="SJPY01000006">
    <property type="protein sequence ID" value="TWU38971.1"/>
    <property type="molecule type" value="Genomic_DNA"/>
</dbReference>